<dbReference type="Proteomes" id="UP001178507">
    <property type="component" value="Unassembled WGS sequence"/>
</dbReference>
<sequence length="219" mass="23935">MKRPAAKAAAEPKRKAPKPPEFWDFETNPSTWLGGHGNSATDRTKHKAKELTKDVAAGEQMFKACPGNIQCVVLSRGVFVTPGEKVTIEVTLTAKLKYCDFYVGLLGHRGLGTYDTEVHFALCGGGRSGVCQKFKDAEFGSKFGGSFPSINVGDVVRMSLSIDETEDVLQYWINDEEVTEQDIVQTVSEVRSKASRSGPWRGWRLFIGLAGATCSVKVL</sequence>
<dbReference type="EMBL" id="CAUJNA010000258">
    <property type="protein sequence ID" value="CAJ1374538.1"/>
    <property type="molecule type" value="Genomic_DNA"/>
</dbReference>
<evidence type="ECO:0000256" key="1">
    <source>
        <dbReference type="SAM" id="MobiDB-lite"/>
    </source>
</evidence>
<comment type="caution">
    <text evidence="2">The sequence shown here is derived from an EMBL/GenBank/DDBJ whole genome shotgun (WGS) entry which is preliminary data.</text>
</comment>
<gene>
    <name evidence="2" type="ORF">EVOR1521_LOCUS4068</name>
</gene>
<feature type="region of interest" description="Disordered" evidence="1">
    <location>
        <begin position="1"/>
        <end position="22"/>
    </location>
</feature>
<evidence type="ECO:0000313" key="3">
    <source>
        <dbReference type="Proteomes" id="UP001178507"/>
    </source>
</evidence>
<organism evidence="2 3">
    <name type="scientific">Effrenium voratum</name>
    <dbReference type="NCBI Taxonomy" id="2562239"/>
    <lineage>
        <taxon>Eukaryota</taxon>
        <taxon>Sar</taxon>
        <taxon>Alveolata</taxon>
        <taxon>Dinophyceae</taxon>
        <taxon>Suessiales</taxon>
        <taxon>Symbiodiniaceae</taxon>
        <taxon>Effrenium</taxon>
    </lineage>
</organism>
<accession>A0AA36HUP4</accession>
<proteinExistence type="predicted"/>
<keyword evidence="3" id="KW-1185">Reference proteome</keyword>
<reference evidence="2" key="1">
    <citation type="submission" date="2023-08" db="EMBL/GenBank/DDBJ databases">
        <authorList>
            <person name="Chen Y."/>
            <person name="Shah S."/>
            <person name="Dougan E. K."/>
            <person name="Thang M."/>
            <person name="Chan C."/>
        </authorList>
    </citation>
    <scope>NUCLEOTIDE SEQUENCE</scope>
</reference>
<name>A0AA36HUP4_9DINO</name>
<dbReference type="AlphaFoldDB" id="A0AA36HUP4"/>
<protein>
    <submittedName>
        <fullName evidence="2">Uncharacterized protein</fullName>
    </submittedName>
</protein>
<evidence type="ECO:0000313" key="2">
    <source>
        <dbReference type="EMBL" id="CAJ1374538.1"/>
    </source>
</evidence>